<dbReference type="GO" id="GO:0007165">
    <property type="term" value="P:signal transduction"/>
    <property type="evidence" value="ECO:0007669"/>
    <property type="project" value="UniProtKB-KW"/>
</dbReference>
<evidence type="ECO:0000256" key="7">
    <source>
        <dbReference type="ARBA" id="ARBA00023170"/>
    </source>
</evidence>
<keyword evidence="11" id="KW-1185">Reference proteome</keyword>
<keyword evidence="6 9" id="KW-0472">Membrane</keyword>
<evidence type="ECO:0000313" key="10">
    <source>
        <dbReference type="EMBL" id="CAH2237330.1"/>
    </source>
</evidence>
<sequence length="124" mass="14644">MDICASLVLVYFILTHEPGEGTRPLLFPFWCFETDFSKSPTYEIAFMFSNLTVFINGFNYSFMLGTQIVWMRQICCKAEIVIWQIEDLMDGIRPTNDGREREAFDSLIRQRMREIVKHHNSMDM</sequence>
<evidence type="ECO:0000256" key="9">
    <source>
        <dbReference type="SAM" id="Phobius"/>
    </source>
</evidence>
<proteinExistence type="predicted"/>
<comment type="subcellular location">
    <subcellularLocation>
        <location evidence="1">Membrane</location>
        <topology evidence="1">Multi-pass membrane protein</topology>
    </subcellularLocation>
</comment>
<reference evidence="10" key="1">
    <citation type="submission" date="2022-03" db="EMBL/GenBank/DDBJ databases">
        <authorList>
            <person name="Lindestad O."/>
        </authorList>
    </citation>
    <scope>NUCLEOTIDE SEQUENCE</scope>
</reference>
<gene>
    <name evidence="10" type="primary">jg3827</name>
    <name evidence="10" type="ORF">PAEG_LOCUS14623</name>
</gene>
<evidence type="ECO:0000256" key="1">
    <source>
        <dbReference type="ARBA" id="ARBA00004141"/>
    </source>
</evidence>
<evidence type="ECO:0000256" key="2">
    <source>
        <dbReference type="ARBA" id="ARBA00022606"/>
    </source>
</evidence>
<organism evidence="10 11">
    <name type="scientific">Pararge aegeria aegeria</name>
    <dbReference type="NCBI Taxonomy" id="348720"/>
    <lineage>
        <taxon>Eukaryota</taxon>
        <taxon>Metazoa</taxon>
        <taxon>Ecdysozoa</taxon>
        <taxon>Arthropoda</taxon>
        <taxon>Hexapoda</taxon>
        <taxon>Insecta</taxon>
        <taxon>Pterygota</taxon>
        <taxon>Neoptera</taxon>
        <taxon>Endopterygota</taxon>
        <taxon>Lepidoptera</taxon>
        <taxon>Glossata</taxon>
        <taxon>Ditrysia</taxon>
        <taxon>Papilionoidea</taxon>
        <taxon>Nymphalidae</taxon>
        <taxon>Satyrinae</taxon>
        <taxon>Satyrini</taxon>
        <taxon>Parargina</taxon>
        <taxon>Pararge</taxon>
    </lineage>
</organism>
<dbReference type="Proteomes" id="UP000838756">
    <property type="component" value="Unassembled WGS sequence"/>
</dbReference>
<dbReference type="GO" id="GO:0016020">
    <property type="term" value="C:membrane"/>
    <property type="evidence" value="ECO:0007669"/>
    <property type="project" value="UniProtKB-SubCell"/>
</dbReference>
<dbReference type="Pfam" id="PF02949">
    <property type="entry name" value="7tm_6"/>
    <property type="match status" value="1"/>
</dbReference>
<evidence type="ECO:0000256" key="3">
    <source>
        <dbReference type="ARBA" id="ARBA00022692"/>
    </source>
</evidence>
<accession>A0A8S4RHW8</accession>
<protein>
    <submittedName>
        <fullName evidence="10">Jg3827 protein</fullName>
    </submittedName>
</protein>
<name>A0A8S4RHW8_9NEOP</name>
<evidence type="ECO:0000256" key="8">
    <source>
        <dbReference type="ARBA" id="ARBA00023224"/>
    </source>
</evidence>
<keyword evidence="7" id="KW-0675">Receptor</keyword>
<dbReference type="InterPro" id="IPR004117">
    <property type="entry name" value="7tm6_olfct_rcpt"/>
</dbReference>
<evidence type="ECO:0000313" key="11">
    <source>
        <dbReference type="Proteomes" id="UP000838756"/>
    </source>
</evidence>
<keyword evidence="3 9" id="KW-0812">Transmembrane</keyword>
<evidence type="ECO:0000256" key="4">
    <source>
        <dbReference type="ARBA" id="ARBA00022725"/>
    </source>
</evidence>
<keyword evidence="5 9" id="KW-1133">Transmembrane helix</keyword>
<comment type="caution">
    <text evidence="10">The sequence shown here is derived from an EMBL/GenBank/DDBJ whole genome shotgun (WGS) entry which is preliminary data.</text>
</comment>
<keyword evidence="2" id="KW-0716">Sensory transduction</keyword>
<dbReference type="OrthoDB" id="7486936at2759"/>
<dbReference type="GO" id="GO:0005549">
    <property type="term" value="F:odorant binding"/>
    <property type="evidence" value="ECO:0007669"/>
    <property type="project" value="InterPro"/>
</dbReference>
<dbReference type="EMBL" id="CAKXAJ010025258">
    <property type="protein sequence ID" value="CAH2237330.1"/>
    <property type="molecule type" value="Genomic_DNA"/>
</dbReference>
<keyword evidence="4" id="KW-0552">Olfaction</keyword>
<evidence type="ECO:0000256" key="6">
    <source>
        <dbReference type="ARBA" id="ARBA00023136"/>
    </source>
</evidence>
<dbReference type="GO" id="GO:0004984">
    <property type="term" value="F:olfactory receptor activity"/>
    <property type="evidence" value="ECO:0007669"/>
    <property type="project" value="InterPro"/>
</dbReference>
<keyword evidence="8" id="KW-0807">Transducer</keyword>
<evidence type="ECO:0000256" key="5">
    <source>
        <dbReference type="ARBA" id="ARBA00022989"/>
    </source>
</evidence>
<dbReference type="AlphaFoldDB" id="A0A8S4RHW8"/>
<feature type="transmembrane region" description="Helical" evidence="9">
    <location>
        <begin position="42"/>
        <end position="62"/>
    </location>
</feature>